<accession>A0A2I0KWF6</accession>
<reference evidence="2 3" key="1">
    <citation type="submission" date="2017-11" db="EMBL/GenBank/DDBJ databases">
        <title>De-novo sequencing of pomegranate (Punica granatum L.) genome.</title>
        <authorList>
            <person name="Akparov Z."/>
            <person name="Amiraslanov A."/>
            <person name="Hajiyeva S."/>
            <person name="Abbasov M."/>
            <person name="Kaur K."/>
            <person name="Hamwieh A."/>
            <person name="Solovyev V."/>
            <person name="Salamov A."/>
            <person name="Braich B."/>
            <person name="Kosarev P."/>
            <person name="Mahmoud A."/>
            <person name="Hajiyev E."/>
            <person name="Babayeva S."/>
            <person name="Izzatullayeva V."/>
            <person name="Mammadov A."/>
            <person name="Mammadov A."/>
            <person name="Sharifova S."/>
            <person name="Ojaghi J."/>
            <person name="Eynullazada K."/>
            <person name="Bayramov B."/>
            <person name="Abdulazimova A."/>
            <person name="Shahmuradov I."/>
        </authorList>
    </citation>
    <scope>NUCLEOTIDE SEQUENCE [LARGE SCALE GENOMIC DNA]</scope>
    <source>
        <strain evidence="3">cv. AG2017</strain>
        <tissue evidence="2">Leaf</tissue>
    </source>
</reference>
<dbReference type="EMBL" id="PGOL01000309">
    <property type="protein sequence ID" value="PKI72789.1"/>
    <property type="molecule type" value="Genomic_DNA"/>
</dbReference>
<dbReference type="Proteomes" id="UP000233551">
    <property type="component" value="Unassembled WGS sequence"/>
</dbReference>
<comment type="caution">
    <text evidence="2">The sequence shown here is derived from an EMBL/GenBank/DDBJ whole genome shotgun (WGS) entry which is preliminary data.</text>
</comment>
<evidence type="ECO:0000313" key="2">
    <source>
        <dbReference type="EMBL" id="PKI72789.1"/>
    </source>
</evidence>
<evidence type="ECO:0000256" key="1">
    <source>
        <dbReference type="SAM" id="Phobius"/>
    </source>
</evidence>
<protein>
    <submittedName>
        <fullName evidence="2">Uncharacterized protein</fullName>
    </submittedName>
</protein>
<proteinExistence type="predicted"/>
<keyword evidence="3" id="KW-1185">Reference proteome</keyword>
<keyword evidence="1" id="KW-1133">Transmembrane helix</keyword>
<dbReference type="AlphaFoldDB" id="A0A2I0KWF6"/>
<organism evidence="2 3">
    <name type="scientific">Punica granatum</name>
    <name type="common">Pomegranate</name>
    <dbReference type="NCBI Taxonomy" id="22663"/>
    <lineage>
        <taxon>Eukaryota</taxon>
        <taxon>Viridiplantae</taxon>
        <taxon>Streptophyta</taxon>
        <taxon>Embryophyta</taxon>
        <taxon>Tracheophyta</taxon>
        <taxon>Spermatophyta</taxon>
        <taxon>Magnoliopsida</taxon>
        <taxon>eudicotyledons</taxon>
        <taxon>Gunneridae</taxon>
        <taxon>Pentapetalae</taxon>
        <taxon>rosids</taxon>
        <taxon>malvids</taxon>
        <taxon>Myrtales</taxon>
        <taxon>Lythraceae</taxon>
        <taxon>Punica</taxon>
    </lineage>
</organism>
<sequence>MASRRCRQRQMVRLGIEVILVPCEALFIAVWAGVEWFSPFWALHLARDCDLLHGPNARPLGRRFLSGFPTVPARKEMEAYKERQSHSVDETTMRRKNLRKDVSGICYW</sequence>
<name>A0A2I0KWF6_PUNGR</name>
<gene>
    <name evidence="2" type="ORF">CRG98_006818</name>
</gene>
<evidence type="ECO:0000313" key="3">
    <source>
        <dbReference type="Proteomes" id="UP000233551"/>
    </source>
</evidence>
<feature type="transmembrane region" description="Helical" evidence="1">
    <location>
        <begin position="12"/>
        <end position="34"/>
    </location>
</feature>
<keyword evidence="1" id="KW-0472">Membrane</keyword>
<keyword evidence="1" id="KW-0812">Transmembrane</keyword>